<feature type="chain" id="PRO_5047167583" description="DUF7907 domain-containing protein" evidence="1">
    <location>
        <begin position="20"/>
        <end position="194"/>
    </location>
</feature>
<dbReference type="InterPro" id="IPR057229">
    <property type="entry name" value="DUF7907"/>
</dbReference>
<reference evidence="3" key="1">
    <citation type="submission" date="2022-10" db="EMBL/GenBank/DDBJ databases">
        <title>Culturing micro-colonial fungi from biological soil crusts in the Mojave desert and describing Neophaeococcomyces mojavensis, and introducing the new genera and species Taxawa tesnikishii.</title>
        <authorList>
            <person name="Kurbessoian T."/>
            <person name="Stajich J.E."/>
        </authorList>
    </citation>
    <scope>NUCLEOTIDE SEQUENCE</scope>
    <source>
        <strain evidence="3">TK_1</strain>
    </source>
</reference>
<evidence type="ECO:0000313" key="3">
    <source>
        <dbReference type="EMBL" id="KAJ9666067.1"/>
    </source>
</evidence>
<accession>A0ABQ9P0Y3</accession>
<keyword evidence="1" id="KW-0732">Signal</keyword>
<proteinExistence type="predicted"/>
<keyword evidence="4" id="KW-1185">Reference proteome</keyword>
<evidence type="ECO:0000256" key="1">
    <source>
        <dbReference type="SAM" id="SignalP"/>
    </source>
</evidence>
<feature type="signal peptide" evidence="1">
    <location>
        <begin position="1"/>
        <end position="19"/>
    </location>
</feature>
<dbReference type="Proteomes" id="UP001172684">
    <property type="component" value="Unassembled WGS sequence"/>
</dbReference>
<organism evidence="3 4">
    <name type="scientific">Coniosporium apollinis</name>
    <dbReference type="NCBI Taxonomy" id="61459"/>
    <lineage>
        <taxon>Eukaryota</taxon>
        <taxon>Fungi</taxon>
        <taxon>Dikarya</taxon>
        <taxon>Ascomycota</taxon>
        <taxon>Pezizomycotina</taxon>
        <taxon>Dothideomycetes</taxon>
        <taxon>Dothideomycetes incertae sedis</taxon>
        <taxon>Coniosporium</taxon>
    </lineage>
</organism>
<name>A0ABQ9P0Y3_9PEZI</name>
<sequence length="194" mass="21503">MKLTTTLLILLTLLSTALALPQTPASDATTSPPPWLPLNRTTPHFNLVTSVRNISPTNFGFTNLYLHAYHSGAGLNDAVFLADRTRAARGFLNGTYAVFNLGSQFYYGMRTGYVPYGSWGPVYINARTGDRGFVISDGRFVRVDGNFGGWMVCDWWRNVPQLFMKFRFGAERAVIPGSCAEVDLIVEYLAESSE</sequence>
<dbReference type="Pfam" id="PF25484">
    <property type="entry name" value="DUF7907"/>
    <property type="match status" value="1"/>
</dbReference>
<comment type="caution">
    <text evidence="3">The sequence shown here is derived from an EMBL/GenBank/DDBJ whole genome shotgun (WGS) entry which is preliminary data.</text>
</comment>
<evidence type="ECO:0000313" key="4">
    <source>
        <dbReference type="Proteomes" id="UP001172684"/>
    </source>
</evidence>
<feature type="domain" description="DUF7907" evidence="2">
    <location>
        <begin position="43"/>
        <end position="188"/>
    </location>
</feature>
<dbReference type="EMBL" id="JAPDRL010000022">
    <property type="protein sequence ID" value="KAJ9666067.1"/>
    <property type="molecule type" value="Genomic_DNA"/>
</dbReference>
<evidence type="ECO:0000259" key="2">
    <source>
        <dbReference type="Pfam" id="PF25484"/>
    </source>
</evidence>
<gene>
    <name evidence="3" type="ORF">H2201_003745</name>
</gene>
<protein>
    <recommendedName>
        <fullName evidence="2">DUF7907 domain-containing protein</fullName>
    </recommendedName>
</protein>